<reference evidence="1" key="1">
    <citation type="submission" date="2021-01" db="UniProtKB">
        <authorList>
            <consortium name="EnsemblMetazoa"/>
        </authorList>
    </citation>
    <scope>IDENTIFICATION</scope>
</reference>
<protein>
    <submittedName>
        <fullName evidence="1">Uncharacterized protein</fullName>
    </submittedName>
</protein>
<dbReference type="GeneID" id="116418290"/>
<sequence length="324" mass="37481">MNNYKQSSTIRDLMGEEAFFESILVNVDWSPAELMLMTLKYYLSTRSSITSLSNLLKLINRICGQQFLPETRYRINQLYKDISNVTLHSVCPECSQYLEPTDAVRDYLETHHEYYDYVVKERIHETDHIKDVYDGKLYRKFVKSLSKSDRNSYATMAFNTDGAPVFESSNFSIWPIYGMLNEIPVQDRLNSTITISLCFGLNKPKMGIFLHEFVEVFNDLSTVEINCKIKDEERSIKIFPLIACVDTIARAPMNGSMQFNARCGCDWFLHPAIYHSGSMRYPFLNPPAEDRNRNNTIDFVKQAIETGKPVNGMRNVPCSLLKRF</sequence>
<organism evidence="1 2">
    <name type="scientific">Nasonia vitripennis</name>
    <name type="common">Parasitic wasp</name>
    <dbReference type="NCBI Taxonomy" id="7425"/>
    <lineage>
        <taxon>Eukaryota</taxon>
        <taxon>Metazoa</taxon>
        <taxon>Ecdysozoa</taxon>
        <taxon>Arthropoda</taxon>
        <taxon>Hexapoda</taxon>
        <taxon>Insecta</taxon>
        <taxon>Pterygota</taxon>
        <taxon>Neoptera</taxon>
        <taxon>Endopterygota</taxon>
        <taxon>Hymenoptera</taxon>
        <taxon>Apocrita</taxon>
        <taxon>Proctotrupomorpha</taxon>
        <taxon>Chalcidoidea</taxon>
        <taxon>Pteromalidae</taxon>
        <taxon>Pteromalinae</taxon>
        <taxon>Nasonia</taxon>
    </lineage>
</organism>
<keyword evidence="2" id="KW-1185">Reference proteome</keyword>
<dbReference type="KEGG" id="nvi:116418290"/>
<evidence type="ECO:0000313" key="1">
    <source>
        <dbReference type="EnsemblMetazoa" id="XP_031789211"/>
    </source>
</evidence>
<evidence type="ECO:0000313" key="2">
    <source>
        <dbReference type="Proteomes" id="UP000002358"/>
    </source>
</evidence>
<name>A0A7M7QQ62_NASVI</name>
<dbReference type="OrthoDB" id="8194903at2759"/>
<dbReference type="Proteomes" id="UP000002358">
    <property type="component" value="Unassembled WGS sequence"/>
</dbReference>
<dbReference type="AlphaFoldDB" id="A0A7M7QQ62"/>
<dbReference type="InParanoid" id="A0A7M7QQ62"/>
<dbReference type="EnsemblMetazoa" id="XM_031933351">
    <property type="protein sequence ID" value="XP_031789211"/>
    <property type="gene ID" value="LOC116418290"/>
</dbReference>
<dbReference type="RefSeq" id="XP_031789211.1">
    <property type="nucleotide sequence ID" value="XM_031933351.2"/>
</dbReference>
<proteinExistence type="predicted"/>
<accession>A0A7M7QQ62</accession>